<evidence type="ECO:0000313" key="4">
    <source>
        <dbReference type="Proteomes" id="UP000254255"/>
    </source>
</evidence>
<dbReference type="EMBL" id="UGET01000004">
    <property type="protein sequence ID" value="STL91796.1"/>
    <property type="molecule type" value="Genomic_DNA"/>
</dbReference>
<dbReference type="AlphaFoldDB" id="A0A377CG45"/>
<dbReference type="Gene3D" id="3.40.225.10">
    <property type="entry name" value="Class II aldolase/adducin N-terminal domain"/>
    <property type="match status" value="1"/>
</dbReference>
<protein>
    <submittedName>
        <fullName evidence="3">L-ribulose-5-phosphate 4-epimerase ulaF</fullName>
        <ecNumber evidence="3">5.1.3.4</ecNumber>
    </submittedName>
</protein>
<reference evidence="3 4" key="1">
    <citation type="submission" date="2018-06" db="EMBL/GenBank/DDBJ databases">
        <authorList>
            <consortium name="Pathogen Informatics"/>
            <person name="Doyle S."/>
        </authorList>
    </citation>
    <scope>NUCLEOTIDE SEQUENCE [LARGE SCALE GENOMIC DNA]</scope>
    <source>
        <strain evidence="3 4">NCTC13148</strain>
    </source>
</reference>
<sequence length="102" mass="10930">MPPHGRRRGWRSPALGTTHANYFFGDIPCTRGLSEEEVQGEYELNTGKVIIETLGDAEPLHTPGIVVYQHGPFAWGKNAHDAVHNGGGDGGSGKNGVDCAQY</sequence>
<dbReference type="EC" id="5.1.3.4" evidence="3"/>
<evidence type="ECO:0000313" key="3">
    <source>
        <dbReference type="EMBL" id="STL91796.1"/>
    </source>
</evidence>
<dbReference type="SUPFAM" id="SSF53639">
    <property type="entry name" value="AraD/HMP-PK domain-like"/>
    <property type="match status" value="1"/>
</dbReference>
<gene>
    <name evidence="3" type="primary">ulaF_2</name>
    <name evidence="3" type="ORF">NCTC13148_04721</name>
</gene>
<keyword evidence="3" id="KW-0413">Isomerase</keyword>
<evidence type="ECO:0000256" key="1">
    <source>
        <dbReference type="SAM" id="MobiDB-lite"/>
    </source>
</evidence>
<name>A0A377CG45_ECOLX</name>
<organism evidence="3 4">
    <name type="scientific">Escherichia coli</name>
    <dbReference type="NCBI Taxonomy" id="562"/>
    <lineage>
        <taxon>Bacteria</taxon>
        <taxon>Pseudomonadati</taxon>
        <taxon>Pseudomonadota</taxon>
        <taxon>Gammaproteobacteria</taxon>
        <taxon>Enterobacterales</taxon>
        <taxon>Enterobacteriaceae</taxon>
        <taxon>Escherichia</taxon>
    </lineage>
</organism>
<dbReference type="InterPro" id="IPR001303">
    <property type="entry name" value="Aldolase_II/adducin_N"/>
</dbReference>
<feature type="compositionally biased region" description="Gly residues" evidence="1">
    <location>
        <begin position="85"/>
        <end position="94"/>
    </location>
</feature>
<dbReference type="GO" id="GO:0008742">
    <property type="term" value="F:L-ribulose-phosphate 4-epimerase activity"/>
    <property type="evidence" value="ECO:0007669"/>
    <property type="project" value="UniProtKB-EC"/>
</dbReference>
<evidence type="ECO:0000259" key="2">
    <source>
        <dbReference type="Pfam" id="PF00596"/>
    </source>
</evidence>
<dbReference type="Proteomes" id="UP000254255">
    <property type="component" value="Unassembled WGS sequence"/>
</dbReference>
<dbReference type="GO" id="GO:0005996">
    <property type="term" value="P:monosaccharide metabolic process"/>
    <property type="evidence" value="ECO:0007669"/>
    <property type="project" value="UniProtKB-ARBA"/>
</dbReference>
<dbReference type="Pfam" id="PF00596">
    <property type="entry name" value="Aldolase_II"/>
    <property type="match status" value="1"/>
</dbReference>
<dbReference type="InterPro" id="IPR036409">
    <property type="entry name" value="Aldolase_II/adducin_N_sf"/>
</dbReference>
<feature type="region of interest" description="Disordered" evidence="1">
    <location>
        <begin position="82"/>
        <end position="102"/>
    </location>
</feature>
<feature type="domain" description="Class II aldolase/adducin N-terminal" evidence="2">
    <location>
        <begin position="12"/>
        <end position="85"/>
    </location>
</feature>
<proteinExistence type="predicted"/>
<accession>A0A377CG45</accession>